<evidence type="ECO:0000256" key="3">
    <source>
        <dbReference type="ARBA" id="ARBA00022559"/>
    </source>
</evidence>
<evidence type="ECO:0000313" key="5">
    <source>
        <dbReference type="EMBL" id="CAD7232200.1"/>
    </source>
</evidence>
<proteinExistence type="predicted"/>
<dbReference type="PANTHER" id="PTHR11475:SF4">
    <property type="entry name" value="CHORION PEROXIDASE"/>
    <property type="match status" value="1"/>
</dbReference>
<dbReference type="OrthoDB" id="4951845at2759"/>
<dbReference type="InterPro" id="IPR019791">
    <property type="entry name" value="Haem_peroxidase_animal"/>
</dbReference>
<keyword evidence="3" id="KW-0560">Oxidoreductase</keyword>
<dbReference type="GO" id="GO:0006979">
    <property type="term" value="P:response to oxidative stress"/>
    <property type="evidence" value="ECO:0007669"/>
    <property type="project" value="InterPro"/>
</dbReference>
<evidence type="ECO:0000256" key="2">
    <source>
        <dbReference type="ARBA" id="ARBA00022525"/>
    </source>
</evidence>
<dbReference type="Gene3D" id="1.10.640.10">
    <property type="entry name" value="Haem peroxidase domain superfamily, animal type"/>
    <property type="match status" value="1"/>
</dbReference>
<dbReference type="PANTHER" id="PTHR11475">
    <property type="entry name" value="OXIDASE/PEROXIDASE"/>
    <property type="match status" value="1"/>
</dbReference>
<dbReference type="SUPFAM" id="SSF48113">
    <property type="entry name" value="Heme-dependent peroxidases"/>
    <property type="match status" value="1"/>
</dbReference>
<feature type="non-terminal residue" evidence="5">
    <location>
        <position position="189"/>
    </location>
</feature>
<accession>A0A7R8WNG3</accession>
<name>A0A7R8WNG3_9CRUS</name>
<comment type="subcellular location">
    <subcellularLocation>
        <location evidence="1">Secreted</location>
    </subcellularLocation>
</comment>
<gene>
    <name evidence="5" type="ORF">CTOB1V02_LOCUS10040</name>
</gene>
<sequence length="189" mass="21782">QVTDHLFQSDNQSYGFDLVATNLQRGRDVGLPGYMAWRRFCKLSTVQTFDDLIASEDTVPSKIAYLFSNLYKNVDDIDLYTAGISEEHVPGSIVGPTFHCLLSYQFYRMRVGDRFWYENPENGFTMEQLDSIRKTTLARLICENSEVTEIPIRAMEKRQKTVTCSEIPAVDLSKWEDFDLSTNYTRNTS</sequence>
<evidence type="ECO:0000256" key="1">
    <source>
        <dbReference type="ARBA" id="ARBA00004613"/>
    </source>
</evidence>
<dbReference type="AlphaFoldDB" id="A0A7R8WNG3"/>
<dbReference type="InterPro" id="IPR010255">
    <property type="entry name" value="Haem_peroxidase_sf"/>
</dbReference>
<dbReference type="GO" id="GO:0004601">
    <property type="term" value="F:peroxidase activity"/>
    <property type="evidence" value="ECO:0007669"/>
    <property type="project" value="UniProtKB-KW"/>
</dbReference>
<dbReference type="InterPro" id="IPR037120">
    <property type="entry name" value="Haem_peroxidase_sf_animal"/>
</dbReference>
<protein>
    <submittedName>
        <fullName evidence="5">Uncharacterized protein</fullName>
    </submittedName>
</protein>
<dbReference type="GO" id="GO:0020037">
    <property type="term" value="F:heme binding"/>
    <property type="evidence" value="ECO:0007669"/>
    <property type="project" value="InterPro"/>
</dbReference>
<dbReference type="EMBL" id="OB664360">
    <property type="protein sequence ID" value="CAD7232200.1"/>
    <property type="molecule type" value="Genomic_DNA"/>
</dbReference>
<dbReference type="Pfam" id="PF03098">
    <property type="entry name" value="An_peroxidase"/>
    <property type="match status" value="1"/>
</dbReference>
<dbReference type="PROSITE" id="PS50292">
    <property type="entry name" value="PEROXIDASE_3"/>
    <property type="match status" value="1"/>
</dbReference>
<keyword evidence="3" id="KW-0575">Peroxidase</keyword>
<dbReference type="GO" id="GO:0005576">
    <property type="term" value="C:extracellular region"/>
    <property type="evidence" value="ECO:0007669"/>
    <property type="project" value="UniProtKB-SubCell"/>
</dbReference>
<keyword evidence="4" id="KW-0325">Glycoprotein</keyword>
<keyword evidence="2" id="KW-0964">Secreted</keyword>
<reference evidence="5" key="1">
    <citation type="submission" date="2020-11" db="EMBL/GenBank/DDBJ databases">
        <authorList>
            <person name="Tran Van P."/>
        </authorList>
    </citation>
    <scope>NUCLEOTIDE SEQUENCE</scope>
</reference>
<evidence type="ECO:0000256" key="4">
    <source>
        <dbReference type="ARBA" id="ARBA00023180"/>
    </source>
</evidence>
<organism evidence="5">
    <name type="scientific">Cyprideis torosa</name>
    <dbReference type="NCBI Taxonomy" id="163714"/>
    <lineage>
        <taxon>Eukaryota</taxon>
        <taxon>Metazoa</taxon>
        <taxon>Ecdysozoa</taxon>
        <taxon>Arthropoda</taxon>
        <taxon>Crustacea</taxon>
        <taxon>Oligostraca</taxon>
        <taxon>Ostracoda</taxon>
        <taxon>Podocopa</taxon>
        <taxon>Podocopida</taxon>
        <taxon>Cytherocopina</taxon>
        <taxon>Cytheroidea</taxon>
        <taxon>Cytherideidae</taxon>
        <taxon>Cyprideis</taxon>
    </lineage>
</organism>